<dbReference type="Proteomes" id="UP000018852">
    <property type="component" value="Unassembled WGS sequence"/>
</dbReference>
<evidence type="ECO:0000313" key="2">
    <source>
        <dbReference type="EMBL" id="ETJ04918.1"/>
    </source>
</evidence>
<gene>
    <name evidence="2" type="ORF">Q605_AUC00590G0002</name>
</gene>
<organism evidence="2 3">
    <name type="scientific">Actinomyces urogenitalis DORA_12</name>
    <dbReference type="NCBI Taxonomy" id="1403939"/>
    <lineage>
        <taxon>Bacteria</taxon>
        <taxon>Bacillati</taxon>
        <taxon>Actinomycetota</taxon>
        <taxon>Actinomycetes</taxon>
        <taxon>Actinomycetales</taxon>
        <taxon>Actinomycetaceae</taxon>
        <taxon>Actinomyces</taxon>
    </lineage>
</organism>
<name>W1VFZ3_9ACTO</name>
<protein>
    <submittedName>
        <fullName evidence="2">Uncharacterized protein</fullName>
    </submittedName>
</protein>
<feature type="non-terminal residue" evidence="2">
    <location>
        <position position="43"/>
    </location>
</feature>
<dbReference type="EMBL" id="AZLV01000590">
    <property type="protein sequence ID" value="ETJ04918.1"/>
    <property type="molecule type" value="Genomic_DNA"/>
</dbReference>
<sequence>MATHSHRPTVLVHRPLNEPQGPNGRPDAPPLPPAWDSLIRVYL</sequence>
<feature type="region of interest" description="Disordered" evidence="1">
    <location>
        <begin position="1"/>
        <end position="32"/>
    </location>
</feature>
<dbReference type="AlphaFoldDB" id="W1VFZ3"/>
<evidence type="ECO:0000256" key="1">
    <source>
        <dbReference type="SAM" id="MobiDB-lite"/>
    </source>
</evidence>
<accession>W1VFZ3</accession>
<proteinExistence type="predicted"/>
<comment type="caution">
    <text evidence="2">The sequence shown here is derived from an EMBL/GenBank/DDBJ whole genome shotgun (WGS) entry which is preliminary data.</text>
</comment>
<reference evidence="2 3" key="1">
    <citation type="submission" date="2013-12" db="EMBL/GenBank/DDBJ databases">
        <title>A Varibaculum cambriense genome reconstructed from a premature infant gut community with otherwise low bacterial novelty that shifts toward anaerobic metabolism during the third week of life.</title>
        <authorList>
            <person name="Brown C.T."/>
            <person name="Sharon I."/>
            <person name="Thomas B.C."/>
            <person name="Castelle C.J."/>
            <person name="Morowitz M.J."/>
            <person name="Banfield J.F."/>
        </authorList>
    </citation>
    <scope>NUCLEOTIDE SEQUENCE [LARGE SCALE GENOMIC DNA]</scope>
    <source>
        <strain evidence="3">DORA_12</strain>
    </source>
</reference>
<evidence type="ECO:0000313" key="3">
    <source>
        <dbReference type="Proteomes" id="UP000018852"/>
    </source>
</evidence>